<name>A0A0H2VFC0_ECOL6</name>
<dbReference type="STRING" id="199310.c5351"/>
<sequence>MHYRILFLYHLSEPHQILLTSIINITAGVKVVTFSGRNKLNHCI</sequence>
<protein>
    <submittedName>
        <fullName evidence="1">Uncharacterized protein</fullName>
    </submittedName>
</protein>
<keyword evidence="2" id="KW-1185">Reference proteome</keyword>
<gene>
    <name evidence="1" type="ordered locus">c5351</name>
</gene>
<dbReference type="Proteomes" id="UP000001410">
    <property type="component" value="Chromosome"/>
</dbReference>
<accession>A0A0H2VFC0</accession>
<reference evidence="1 2" key="1">
    <citation type="journal article" date="2002" name="Proc. Natl. Acad. Sci. U.S.A.">
        <title>Extensive mosaic structure revealed by the complete genome sequence of uropathogenic Escherichia coli.</title>
        <authorList>
            <person name="Welch R.A."/>
            <person name="Burland V."/>
            <person name="Plunkett G.III."/>
            <person name="Redford P."/>
            <person name="Roesch P."/>
            <person name="Rasko D."/>
            <person name="Buckles E.L."/>
            <person name="Liou S.R."/>
            <person name="Boutin A."/>
            <person name="Hackett J."/>
            <person name="Stroud D."/>
            <person name="Mayhew G.F."/>
            <person name="Rose D.J."/>
            <person name="Zhou S."/>
            <person name="Schwartz D.C."/>
            <person name="Perna N.T."/>
            <person name="Mobley H.L."/>
            <person name="Donnenberg M.S."/>
            <person name="Blattner F.R."/>
        </authorList>
    </citation>
    <scope>NUCLEOTIDE SEQUENCE [LARGE SCALE GENOMIC DNA]</scope>
    <source>
        <strain evidence="2">CFT073 / ATCC 700928 / UPEC</strain>
    </source>
</reference>
<dbReference type="HOGENOM" id="CLU_3216151_0_0_6"/>
<organism evidence="1 2">
    <name type="scientific">Escherichia coli O6:H1 (strain CFT073 / ATCC 700928 / UPEC)</name>
    <dbReference type="NCBI Taxonomy" id="199310"/>
    <lineage>
        <taxon>Bacteria</taxon>
        <taxon>Pseudomonadati</taxon>
        <taxon>Pseudomonadota</taxon>
        <taxon>Gammaproteobacteria</taxon>
        <taxon>Enterobacterales</taxon>
        <taxon>Enterobacteriaceae</taxon>
        <taxon>Escherichia</taxon>
    </lineage>
</organism>
<evidence type="ECO:0000313" key="1">
    <source>
        <dbReference type="EMBL" id="AAN83773.1"/>
    </source>
</evidence>
<dbReference type="AlphaFoldDB" id="A0A0H2VFC0"/>
<proteinExistence type="predicted"/>
<evidence type="ECO:0000313" key="2">
    <source>
        <dbReference type="Proteomes" id="UP000001410"/>
    </source>
</evidence>
<dbReference type="EMBL" id="AE014075">
    <property type="protein sequence ID" value="AAN83773.1"/>
    <property type="molecule type" value="Genomic_DNA"/>
</dbReference>
<dbReference type="KEGG" id="ecc:c5351"/>